<evidence type="ECO:0000313" key="2">
    <source>
        <dbReference type="EMBL" id="NZA00960.1"/>
    </source>
</evidence>
<gene>
    <name evidence="2" type="ORF">H0I39_02710</name>
</gene>
<keyword evidence="3" id="KW-1185">Reference proteome</keyword>
<feature type="region of interest" description="Disordered" evidence="1">
    <location>
        <begin position="1"/>
        <end position="77"/>
    </location>
</feature>
<evidence type="ECO:0000313" key="3">
    <source>
        <dbReference type="Proteomes" id="UP000589716"/>
    </source>
</evidence>
<proteinExistence type="predicted"/>
<protein>
    <submittedName>
        <fullName evidence="2">Uncharacterized protein</fullName>
    </submittedName>
</protein>
<dbReference type="EMBL" id="JACCKX010000001">
    <property type="protein sequence ID" value="NZA00960.1"/>
    <property type="molecule type" value="Genomic_DNA"/>
</dbReference>
<name>A0A853IVF7_9BURK</name>
<feature type="compositionally biased region" description="Pro residues" evidence="1">
    <location>
        <begin position="33"/>
        <end position="55"/>
    </location>
</feature>
<evidence type="ECO:0000256" key="1">
    <source>
        <dbReference type="SAM" id="MobiDB-lite"/>
    </source>
</evidence>
<feature type="compositionally biased region" description="Basic residues" evidence="1">
    <location>
        <begin position="1"/>
        <end position="26"/>
    </location>
</feature>
<dbReference type="Proteomes" id="UP000589716">
    <property type="component" value="Unassembled WGS sequence"/>
</dbReference>
<sequence length="188" mass="21243">MAAPRRRWPRSMSRPWRRRRPSRRPAPRCTSPRPAPRPLPAWPPPAKPRPAPPPARRAQQPWAYDNLPQPHRPEQPDDERVHFLVGVAANTSPNFFGGKSQDFKLKPVGALQWGRWRLSTGGGYGLMGQGRRDRGSGAQAVLRETDDFNLSLSLNIDRGRDVADTERLKGVPDVRATLRARVRALQPH</sequence>
<dbReference type="AlphaFoldDB" id="A0A853IVF7"/>
<organism evidence="2 3">
    <name type="scientific">Ottowia beijingensis</name>
    <dbReference type="NCBI Taxonomy" id="1207057"/>
    <lineage>
        <taxon>Bacteria</taxon>
        <taxon>Pseudomonadati</taxon>
        <taxon>Pseudomonadota</taxon>
        <taxon>Betaproteobacteria</taxon>
        <taxon>Burkholderiales</taxon>
        <taxon>Comamonadaceae</taxon>
        <taxon>Ottowia</taxon>
    </lineage>
</organism>
<comment type="caution">
    <text evidence="2">The sequence shown here is derived from an EMBL/GenBank/DDBJ whole genome shotgun (WGS) entry which is preliminary data.</text>
</comment>
<accession>A0A853IVF7</accession>
<dbReference type="RefSeq" id="WP_180549484.1">
    <property type="nucleotide sequence ID" value="NZ_JACCKX010000001.1"/>
</dbReference>
<reference evidence="2 3" key="1">
    <citation type="submission" date="2020-07" db="EMBL/GenBank/DDBJ databases">
        <authorList>
            <person name="Maaloum M."/>
        </authorList>
    </citation>
    <scope>NUCLEOTIDE SEQUENCE [LARGE SCALE GENOMIC DNA]</scope>
    <source>
        <strain evidence="2 3">GCS-AN-3</strain>
    </source>
</reference>